<keyword evidence="3" id="KW-1185">Reference proteome</keyword>
<evidence type="ECO:0000313" key="3">
    <source>
        <dbReference type="Proteomes" id="UP000625711"/>
    </source>
</evidence>
<accession>A0A834HXG8</accession>
<gene>
    <name evidence="2" type="ORF">GWI33_018276</name>
</gene>
<sequence length="135" mass="15009">MFCVGTVLWLLAISGWTIASEFPERECCDLTTTEATSTAGPLLTSLTPRAGKSIVGYSSGISPAEESRVRKEHRRVGEGGNMTSKSPLVRDLHRLVRVNVLTVCLFFEFLRGNLELQRRGFSKFISKSLLPMLFK</sequence>
<organism evidence="2 3">
    <name type="scientific">Rhynchophorus ferrugineus</name>
    <name type="common">Red palm weevil</name>
    <name type="synonym">Curculio ferrugineus</name>
    <dbReference type="NCBI Taxonomy" id="354439"/>
    <lineage>
        <taxon>Eukaryota</taxon>
        <taxon>Metazoa</taxon>
        <taxon>Ecdysozoa</taxon>
        <taxon>Arthropoda</taxon>
        <taxon>Hexapoda</taxon>
        <taxon>Insecta</taxon>
        <taxon>Pterygota</taxon>
        <taxon>Neoptera</taxon>
        <taxon>Endopterygota</taxon>
        <taxon>Coleoptera</taxon>
        <taxon>Polyphaga</taxon>
        <taxon>Cucujiformia</taxon>
        <taxon>Curculionidae</taxon>
        <taxon>Dryophthorinae</taxon>
        <taxon>Rhynchophorus</taxon>
    </lineage>
</organism>
<keyword evidence="1" id="KW-0732">Signal</keyword>
<dbReference type="OrthoDB" id="8027763at2759"/>
<feature type="signal peptide" evidence="1">
    <location>
        <begin position="1"/>
        <end position="19"/>
    </location>
</feature>
<reference evidence="2" key="1">
    <citation type="submission" date="2020-08" db="EMBL/GenBank/DDBJ databases">
        <title>Genome sequencing and assembly of the red palm weevil Rhynchophorus ferrugineus.</title>
        <authorList>
            <person name="Dias G.B."/>
            <person name="Bergman C.M."/>
            <person name="Manee M."/>
        </authorList>
    </citation>
    <scope>NUCLEOTIDE SEQUENCE</scope>
    <source>
        <strain evidence="2">AA-2017</strain>
        <tissue evidence="2">Whole larva</tissue>
    </source>
</reference>
<proteinExistence type="predicted"/>
<comment type="caution">
    <text evidence="2">The sequence shown here is derived from an EMBL/GenBank/DDBJ whole genome shotgun (WGS) entry which is preliminary data.</text>
</comment>
<feature type="chain" id="PRO_5032777820" description="Secreted protein" evidence="1">
    <location>
        <begin position="20"/>
        <end position="135"/>
    </location>
</feature>
<dbReference type="Proteomes" id="UP000625711">
    <property type="component" value="Unassembled WGS sequence"/>
</dbReference>
<evidence type="ECO:0008006" key="4">
    <source>
        <dbReference type="Google" id="ProtNLM"/>
    </source>
</evidence>
<evidence type="ECO:0000313" key="2">
    <source>
        <dbReference type="EMBL" id="KAF7268627.1"/>
    </source>
</evidence>
<evidence type="ECO:0000256" key="1">
    <source>
        <dbReference type="SAM" id="SignalP"/>
    </source>
</evidence>
<name>A0A834HXG8_RHYFE</name>
<dbReference type="AlphaFoldDB" id="A0A834HXG8"/>
<protein>
    <recommendedName>
        <fullName evidence="4">Secreted protein</fullName>
    </recommendedName>
</protein>
<dbReference type="EMBL" id="JAACXV010014316">
    <property type="protein sequence ID" value="KAF7268627.1"/>
    <property type="molecule type" value="Genomic_DNA"/>
</dbReference>